<organism evidence="1 2">
    <name type="scientific">Apibacter mensalis</name>
    <dbReference type="NCBI Taxonomy" id="1586267"/>
    <lineage>
        <taxon>Bacteria</taxon>
        <taxon>Pseudomonadati</taxon>
        <taxon>Bacteroidota</taxon>
        <taxon>Flavobacteriia</taxon>
        <taxon>Flavobacteriales</taxon>
        <taxon>Weeksellaceae</taxon>
        <taxon>Apibacter</taxon>
    </lineage>
</organism>
<evidence type="ECO:0000313" key="1">
    <source>
        <dbReference type="EMBL" id="CVK16615.1"/>
    </source>
</evidence>
<dbReference type="Proteomes" id="UP000182761">
    <property type="component" value="Unassembled WGS sequence"/>
</dbReference>
<proteinExistence type="predicted"/>
<protein>
    <submittedName>
        <fullName evidence="1">Uncharacterized protein</fullName>
    </submittedName>
</protein>
<keyword evidence="2" id="KW-1185">Reference proteome</keyword>
<evidence type="ECO:0000313" key="2">
    <source>
        <dbReference type="Proteomes" id="UP000182761"/>
    </source>
</evidence>
<accession>A0A0X3ARC6</accession>
<name>A0A0X3ARC6_9FLAO</name>
<dbReference type="EMBL" id="FCOR01000009">
    <property type="protein sequence ID" value="CVK16615.1"/>
    <property type="molecule type" value="Genomic_DNA"/>
</dbReference>
<dbReference type="RefSeq" id="WP_055425804.1">
    <property type="nucleotide sequence ID" value="NZ_FCOR01000009.1"/>
</dbReference>
<reference evidence="1 2" key="1">
    <citation type="submission" date="2016-01" db="EMBL/GenBank/DDBJ databases">
        <authorList>
            <person name="McClelland M."/>
            <person name="Jain A."/>
            <person name="Saraogi P."/>
            <person name="Mendelson R."/>
            <person name="Westerman R."/>
            <person name="SanMiguel P."/>
            <person name="Csonka L."/>
        </authorList>
    </citation>
    <scope>NUCLEOTIDE SEQUENCE [LARGE SCALE GENOMIC DNA]</scope>
    <source>
        <strain evidence="1 2">R-53146</strain>
    </source>
</reference>
<dbReference type="STRING" id="1586267.GCA_001418685_01477"/>
<gene>
    <name evidence="1" type="ORF">Ga0061079_1094</name>
</gene>
<sequence>MSSINIFELNYPPSVEIIRIPNFQMLEHEKVSYKEFGNGTFLEIKIDKVQFIYSENPFKINDQITISSGGYRFENHEFIYQKEISKEYIQDMAFRYFYPLRIVEKKEKEDKKEIIILNHTLYLN</sequence>
<dbReference type="AlphaFoldDB" id="A0A0X3ARC6"/>